<organism evidence="3">
    <name type="scientific">viral metagenome</name>
    <dbReference type="NCBI Taxonomy" id="1070528"/>
    <lineage>
        <taxon>unclassified sequences</taxon>
        <taxon>metagenomes</taxon>
        <taxon>organismal metagenomes</taxon>
    </lineage>
</organism>
<evidence type="ECO:0000313" key="2">
    <source>
        <dbReference type="EMBL" id="QJA64252.1"/>
    </source>
</evidence>
<proteinExistence type="predicted"/>
<name>A0A6M3KML1_9ZZZZ</name>
<dbReference type="EMBL" id="MT142492">
    <property type="protein sequence ID" value="QJA82635.1"/>
    <property type="molecule type" value="Genomic_DNA"/>
</dbReference>
<protein>
    <submittedName>
        <fullName evidence="3">Uncharacterized protein</fullName>
    </submittedName>
</protein>
<accession>A0A6M3KML1</accession>
<dbReference type="AlphaFoldDB" id="A0A6M3KML1"/>
<evidence type="ECO:0000313" key="3">
    <source>
        <dbReference type="EMBL" id="QJA82635.1"/>
    </source>
</evidence>
<sequence>MSECLNGRKWEELRAMSFQELCTLPCVEILDENGESRNRFGMFLMVPTTQYIQAQCDFKGGLSNTAWQLPELEPELEPKPEPAPLYVSDHPSKPKTKRRQRVKV</sequence>
<feature type="region of interest" description="Disordered" evidence="1">
    <location>
        <begin position="75"/>
        <end position="104"/>
    </location>
</feature>
<evidence type="ECO:0000256" key="1">
    <source>
        <dbReference type="SAM" id="MobiDB-lite"/>
    </source>
</evidence>
<feature type="compositionally biased region" description="Basic residues" evidence="1">
    <location>
        <begin position="93"/>
        <end position="104"/>
    </location>
</feature>
<gene>
    <name evidence="3" type="ORF">MM415A00385_0025</name>
    <name evidence="2" type="ORF">MM415B00526_0015</name>
</gene>
<reference evidence="3" key="1">
    <citation type="submission" date="2020-03" db="EMBL/GenBank/DDBJ databases">
        <title>The deep terrestrial virosphere.</title>
        <authorList>
            <person name="Holmfeldt K."/>
            <person name="Nilsson E."/>
            <person name="Simone D."/>
            <person name="Lopez-Fernandez M."/>
            <person name="Wu X."/>
            <person name="de Brujin I."/>
            <person name="Lundin D."/>
            <person name="Andersson A."/>
            <person name="Bertilsson S."/>
            <person name="Dopson M."/>
        </authorList>
    </citation>
    <scope>NUCLEOTIDE SEQUENCE</scope>
    <source>
        <strain evidence="3">MM415A00385</strain>
        <strain evidence="2">MM415B00526</strain>
    </source>
</reference>
<dbReference type="EMBL" id="MT141516">
    <property type="protein sequence ID" value="QJA64252.1"/>
    <property type="molecule type" value="Genomic_DNA"/>
</dbReference>